<gene>
    <name evidence="2" type="ORF">OUZ56_025549</name>
</gene>
<comment type="caution">
    <text evidence="2">The sequence shown here is derived from an EMBL/GenBank/DDBJ whole genome shotgun (WGS) entry which is preliminary data.</text>
</comment>
<name>A0ABQ9ZL56_9CRUS</name>
<evidence type="ECO:0000313" key="2">
    <source>
        <dbReference type="EMBL" id="KAK4013315.1"/>
    </source>
</evidence>
<accession>A0ABQ9ZL56</accession>
<evidence type="ECO:0000256" key="1">
    <source>
        <dbReference type="SAM" id="MobiDB-lite"/>
    </source>
</evidence>
<reference evidence="2 3" key="1">
    <citation type="journal article" date="2023" name="Nucleic Acids Res.">
        <title>The hologenome of Daphnia magna reveals possible DNA methylation and microbiome-mediated evolution of the host genome.</title>
        <authorList>
            <person name="Chaturvedi A."/>
            <person name="Li X."/>
            <person name="Dhandapani V."/>
            <person name="Marshall H."/>
            <person name="Kissane S."/>
            <person name="Cuenca-Cambronero M."/>
            <person name="Asole G."/>
            <person name="Calvet F."/>
            <person name="Ruiz-Romero M."/>
            <person name="Marangio P."/>
            <person name="Guigo R."/>
            <person name="Rago D."/>
            <person name="Mirbahai L."/>
            <person name="Eastwood N."/>
            <person name="Colbourne J.K."/>
            <person name="Zhou J."/>
            <person name="Mallon E."/>
            <person name="Orsini L."/>
        </authorList>
    </citation>
    <scope>NUCLEOTIDE SEQUENCE [LARGE SCALE GENOMIC DNA]</scope>
    <source>
        <strain evidence="2">LRV0_1</strain>
    </source>
</reference>
<sequence>MQMVAYEQQIGNRVALENSDFHHQIVLLLHVDNDDHRLLMDFTPKVARHLQDNQISSQTQRERARVILPTTRHLPVINALLPATLSGFHGTFVTAINDETHKGLGRDLNFVQVRRPGAQKPSRQCTPITRHPKIADDCKTSQTPCDKDLIVHIYKTIAPSDDTVTPIKHPVSPRSVDSRPTGYLSLEPEKMKEQK</sequence>
<keyword evidence="3" id="KW-1185">Reference proteome</keyword>
<evidence type="ECO:0000313" key="3">
    <source>
        <dbReference type="Proteomes" id="UP001234178"/>
    </source>
</evidence>
<proteinExistence type="predicted"/>
<dbReference type="EMBL" id="JAOYFB010000004">
    <property type="protein sequence ID" value="KAK4013315.1"/>
    <property type="molecule type" value="Genomic_DNA"/>
</dbReference>
<feature type="region of interest" description="Disordered" evidence="1">
    <location>
        <begin position="163"/>
        <end position="195"/>
    </location>
</feature>
<organism evidence="2 3">
    <name type="scientific">Daphnia magna</name>
    <dbReference type="NCBI Taxonomy" id="35525"/>
    <lineage>
        <taxon>Eukaryota</taxon>
        <taxon>Metazoa</taxon>
        <taxon>Ecdysozoa</taxon>
        <taxon>Arthropoda</taxon>
        <taxon>Crustacea</taxon>
        <taxon>Branchiopoda</taxon>
        <taxon>Diplostraca</taxon>
        <taxon>Cladocera</taxon>
        <taxon>Anomopoda</taxon>
        <taxon>Daphniidae</taxon>
        <taxon>Daphnia</taxon>
    </lineage>
</organism>
<dbReference type="Proteomes" id="UP001234178">
    <property type="component" value="Unassembled WGS sequence"/>
</dbReference>
<protein>
    <submittedName>
        <fullName evidence="2">Uncharacterized protein</fullName>
    </submittedName>
</protein>